<dbReference type="EMBL" id="MN739508">
    <property type="protein sequence ID" value="QHT09084.1"/>
    <property type="molecule type" value="Genomic_DNA"/>
</dbReference>
<evidence type="ECO:0000313" key="1">
    <source>
        <dbReference type="EMBL" id="QHT09084.1"/>
    </source>
</evidence>
<dbReference type="AlphaFoldDB" id="A0A6C0CZ66"/>
<protein>
    <submittedName>
        <fullName evidence="1">Uncharacterized protein</fullName>
    </submittedName>
</protein>
<organism evidence="1">
    <name type="scientific">viral metagenome</name>
    <dbReference type="NCBI Taxonomy" id="1070528"/>
    <lineage>
        <taxon>unclassified sequences</taxon>
        <taxon>metagenomes</taxon>
        <taxon>organismal metagenomes</taxon>
    </lineage>
</organism>
<proteinExistence type="predicted"/>
<accession>A0A6C0CZ66</accession>
<reference evidence="1" key="1">
    <citation type="journal article" date="2020" name="Nature">
        <title>Giant virus diversity and host interactions through global metagenomics.</title>
        <authorList>
            <person name="Schulz F."/>
            <person name="Roux S."/>
            <person name="Paez-Espino D."/>
            <person name="Jungbluth S."/>
            <person name="Walsh D.A."/>
            <person name="Denef V.J."/>
            <person name="McMahon K.D."/>
            <person name="Konstantinidis K.T."/>
            <person name="Eloe-Fadrosh E.A."/>
            <person name="Kyrpides N.C."/>
            <person name="Woyke T."/>
        </authorList>
    </citation>
    <scope>NUCLEOTIDE SEQUENCE</scope>
    <source>
        <strain evidence="1">GVMAG-M-3300023110-24</strain>
    </source>
</reference>
<sequence length="274" mass="32049">MSLYDLYFSKKNNEHMYKLLYNITEYKLNNNVFDEIFIKTFDNTKVDNLLDLNKELFENICNYYSVTQLKSEDENMVNYKNEDSKKIILNDGYISSNKKISGNRFSYVIENKYNIKKIKKIILPIENNDIFVNNTIKLLIPELGVNTLCYCHSINKVKNHDYGTFIPENSDVFKNGDKINVSIMSVMGNDEYSDIIKIDTEKNDDTEINEYTSNNIDDTFVGDILISNKNNKYIVKSINNNIISFNKKIINSDENEFININLQNIIVFSYSDTF</sequence>
<name>A0A6C0CZ66_9ZZZZ</name>